<dbReference type="Proteomes" id="UP001589818">
    <property type="component" value="Unassembled WGS sequence"/>
</dbReference>
<sequence length="442" mass="50067">MTNKRRADLILLAVALCFVASAFALHLYPEVWWTRLLFYMTEAGLVGGLADWYAVTALFRHPLGIPGKHTAIVPRNRVKLIDGVVTMVETQLLPPSKLKEKLEEASIMNTVIEWLDDRFPRGTLAKQGWKWMAGLLKQLDFSKTSGDWDERLKLLLANKDITPYAGKALNAILEHGKIHVWLDRIVEEIALRTDTPATKELILQLLRNEQEKQLSQGNAFTRFLKKAASIFAEESDALNLDDAAEVLSRDLVQFVNDLRSHDHELRLLLIEMLHRLAADLGQRPDLTATVESWKQEVLERISFAPSIEALLASLNTLPEDDTAANEDNNSGLAGLRNWVGSFIEDYWEQFKQDESKKAWIERYIKLFLNKVIDTEHRLIGQIVRDTLDAFTEKRLISFIEDKVGEDLSRIRINGSLVGAGIGALLYGLLHGIYEPILQALGR</sequence>
<comment type="caution">
    <text evidence="1">The sequence shown here is derived from an EMBL/GenBank/DDBJ whole genome shotgun (WGS) entry which is preliminary data.</text>
</comment>
<proteinExistence type="predicted"/>
<keyword evidence="2" id="KW-1185">Reference proteome</keyword>
<organism evidence="1 2">
    <name type="scientific">Paenibacillus mendelii</name>
    <dbReference type="NCBI Taxonomy" id="206163"/>
    <lineage>
        <taxon>Bacteria</taxon>
        <taxon>Bacillati</taxon>
        <taxon>Bacillota</taxon>
        <taxon>Bacilli</taxon>
        <taxon>Bacillales</taxon>
        <taxon>Paenibacillaceae</taxon>
        <taxon>Paenibacillus</taxon>
    </lineage>
</organism>
<protein>
    <submittedName>
        <fullName evidence="1">DUF445 domain-containing protein</fullName>
    </submittedName>
</protein>
<dbReference type="Pfam" id="PF04286">
    <property type="entry name" value="DUF445"/>
    <property type="match status" value="1"/>
</dbReference>
<dbReference type="EMBL" id="JBHLVF010000047">
    <property type="protein sequence ID" value="MFC0396267.1"/>
    <property type="molecule type" value="Genomic_DNA"/>
</dbReference>
<dbReference type="RefSeq" id="WP_204816874.1">
    <property type="nucleotide sequence ID" value="NZ_JANHOF010000002.1"/>
</dbReference>
<dbReference type="PANTHER" id="PTHR38442:SF1">
    <property type="entry name" value="INNER MEMBRANE PROTEIN"/>
    <property type="match status" value="1"/>
</dbReference>
<dbReference type="PANTHER" id="PTHR38442">
    <property type="entry name" value="INNER MEMBRANE PROTEIN-RELATED"/>
    <property type="match status" value="1"/>
</dbReference>
<name>A0ABV6JK17_9BACL</name>
<dbReference type="InterPro" id="IPR007383">
    <property type="entry name" value="DUF445"/>
</dbReference>
<evidence type="ECO:0000313" key="2">
    <source>
        <dbReference type="Proteomes" id="UP001589818"/>
    </source>
</evidence>
<gene>
    <name evidence="1" type="ORF">ACFFJ8_33425</name>
</gene>
<accession>A0ABV6JK17</accession>
<evidence type="ECO:0000313" key="1">
    <source>
        <dbReference type="EMBL" id="MFC0396267.1"/>
    </source>
</evidence>
<reference evidence="1 2" key="1">
    <citation type="submission" date="2024-09" db="EMBL/GenBank/DDBJ databases">
        <authorList>
            <person name="Sun Q."/>
            <person name="Mori K."/>
        </authorList>
    </citation>
    <scope>NUCLEOTIDE SEQUENCE [LARGE SCALE GENOMIC DNA]</scope>
    <source>
        <strain evidence="1 2">CCM 4839</strain>
    </source>
</reference>